<evidence type="ECO:0000313" key="2">
    <source>
        <dbReference type="Proteomes" id="UP000050525"/>
    </source>
</evidence>
<protein>
    <submittedName>
        <fullName evidence="1">Uncharacterized protein</fullName>
    </submittedName>
</protein>
<keyword evidence="2" id="KW-1185">Reference proteome</keyword>
<reference evidence="1 2" key="1">
    <citation type="journal article" date="2012" name="Genome Biol.">
        <title>Sequencing three crocodilian genomes to illuminate the evolution of archosaurs and amniotes.</title>
        <authorList>
            <person name="St John J.A."/>
            <person name="Braun E.L."/>
            <person name="Isberg S.R."/>
            <person name="Miles L.G."/>
            <person name="Chong A.Y."/>
            <person name="Gongora J."/>
            <person name="Dalzell P."/>
            <person name="Moran C."/>
            <person name="Bed'hom B."/>
            <person name="Abzhanov A."/>
            <person name="Burgess S.C."/>
            <person name="Cooksey A.M."/>
            <person name="Castoe T.A."/>
            <person name="Crawford N.G."/>
            <person name="Densmore L.D."/>
            <person name="Drew J.C."/>
            <person name="Edwards S.V."/>
            <person name="Faircloth B.C."/>
            <person name="Fujita M.K."/>
            <person name="Greenwold M.J."/>
            <person name="Hoffmann F.G."/>
            <person name="Howard J.M."/>
            <person name="Iguchi T."/>
            <person name="Janes D.E."/>
            <person name="Khan S.Y."/>
            <person name="Kohno S."/>
            <person name="de Koning A.J."/>
            <person name="Lance S.L."/>
            <person name="McCarthy F.M."/>
            <person name="McCormack J.E."/>
            <person name="Merchant M.E."/>
            <person name="Peterson D.G."/>
            <person name="Pollock D.D."/>
            <person name="Pourmand N."/>
            <person name="Raney B.J."/>
            <person name="Roessler K.A."/>
            <person name="Sanford J.R."/>
            <person name="Sawyer R.H."/>
            <person name="Schmidt C.J."/>
            <person name="Triplett E.W."/>
            <person name="Tuberville T.D."/>
            <person name="Venegas-Anaya M."/>
            <person name="Howard J.T."/>
            <person name="Jarvis E.D."/>
            <person name="Guillette L.J.Jr."/>
            <person name="Glenn T.C."/>
            <person name="Green R.E."/>
            <person name="Ray D.A."/>
        </authorList>
    </citation>
    <scope>NUCLEOTIDE SEQUENCE [LARGE SCALE GENOMIC DNA]</scope>
    <source>
        <strain evidence="1">KSC_2009_1</strain>
    </source>
</reference>
<evidence type="ECO:0000313" key="1">
    <source>
        <dbReference type="EMBL" id="KYO48640.1"/>
    </source>
</evidence>
<dbReference type="EMBL" id="AKHW03000179">
    <property type="protein sequence ID" value="KYO48640.1"/>
    <property type="molecule type" value="Genomic_DNA"/>
</dbReference>
<comment type="caution">
    <text evidence="1">The sequence shown here is derived from an EMBL/GenBank/DDBJ whole genome shotgun (WGS) entry which is preliminary data.</text>
</comment>
<accession>A0A151PHY2</accession>
<name>A0A151PHY2_ALLMI</name>
<dbReference type="Proteomes" id="UP000050525">
    <property type="component" value="Unassembled WGS sequence"/>
</dbReference>
<gene>
    <name evidence="1" type="ORF">Y1Q_0004041</name>
</gene>
<dbReference type="AlphaFoldDB" id="A0A151PHY2"/>
<organism evidence="1 2">
    <name type="scientific">Alligator mississippiensis</name>
    <name type="common">American alligator</name>
    <dbReference type="NCBI Taxonomy" id="8496"/>
    <lineage>
        <taxon>Eukaryota</taxon>
        <taxon>Metazoa</taxon>
        <taxon>Chordata</taxon>
        <taxon>Craniata</taxon>
        <taxon>Vertebrata</taxon>
        <taxon>Euteleostomi</taxon>
        <taxon>Archelosauria</taxon>
        <taxon>Archosauria</taxon>
        <taxon>Crocodylia</taxon>
        <taxon>Alligatoridae</taxon>
        <taxon>Alligatorinae</taxon>
        <taxon>Alligator</taxon>
    </lineage>
</organism>
<sequence>MASSNQQWSRRFEATLPLCPATLARAEVEASVISTADFLSEPLTSPRLKQPKEFLSANTPIGFIFYGQAFDHSQGMSPTMCGAYYISFHCCCLHLSAFSKQPKEGVFNS</sequence>
<proteinExistence type="predicted"/>